<sequence length="335" mass="36298">MPAEPARIDLLFVLTPRALLLDLAGPAEAFRLANQHLKHAGRPACFRLRYTAVSEALETSVGLVVNGLEPLPARFDSPTWVVLLGQPSETLAEPSRAMHATASWLGRCFAPALRDAAAGHRLLTICSGTLLAARAGLLGSHRCTTHHEMLDELRTLAPSAQVVDNRVFVVDGPIASSAGVTAGIDLALHLVAQACGDAIAASVAKDMVVYLRRTPNDPELSPMLAHRHHLHPAVHRVQDAVSEQPTRDWDMASLSAVAHVTERHLQRLFAEHAGVSPLHYLERIRLEHARQSLLRGASVTRAAEVAGFSSDLQLRRAWSRHLSGSPRDVVRSTHA</sequence>
<gene>
    <name evidence="4" type="ORF">DZC73_04945</name>
</gene>
<proteinExistence type="predicted"/>
<evidence type="ECO:0000256" key="1">
    <source>
        <dbReference type="ARBA" id="ARBA00023015"/>
    </source>
</evidence>
<dbReference type="InterPro" id="IPR052158">
    <property type="entry name" value="INH-QAR"/>
</dbReference>
<dbReference type="GO" id="GO:0003700">
    <property type="term" value="F:DNA-binding transcription factor activity"/>
    <property type="evidence" value="ECO:0007669"/>
    <property type="project" value="InterPro"/>
</dbReference>
<dbReference type="InterPro" id="IPR029062">
    <property type="entry name" value="Class_I_gatase-like"/>
</dbReference>
<dbReference type="PROSITE" id="PS01124">
    <property type="entry name" value="HTH_ARAC_FAMILY_2"/>
    <property type="match status" value="1"/>
</dbReference>
<reference evidence="4 5" key="1">
    <citation type="submission" date="2018-08" db="EMBL/GenBank/DDBJ databases">
        <authorList>
            <person name="Khan S.A."/>
            <person name="Jeon C.O."/>
            <person name="Chun B.H."/>
            <person name="Jeong S.E."/>
        </authorList>
    </citation>
    <scope>NUCLEOTIDE SEQUENCE [LARGE SCALE GENOMIC DNA]</scope>
    <source>
        <strain evidence="4 5">S-16</strain>
    </source>
</reference>
<dbReference type="OrthoDB" id="8543772at2"/>
<evidence type="ECO:0000256" key="2">
    <source>
        <dbReference type="ARBA" id="ARBA00023163"/>
    </source>
</evidence>
<keyword evidence="1" id="KW-0805">Transcription regulation</keyword>
<keyword evidence="5" id="KW-1185">Reference proteome</keyword>
<accession>A0A3N7J6D7</accession>
<dbReference type="Pfam" id="PF01965">
    <property type="entry name" value="DJ-1_PfpI"/>
    <property type="match status" value="1"/>
</dbReference>
<dbReference type="SUPFAM" id="SSF46689">
    <property type="entry name" value="Homeodomain-like"/>
    <property type="match status" value="1"/>
</dbReference>
<dbReference type="Pfam" id="PF12833">
    <property type="entry name" value="HTH_18"/>
    <property type="match status" value="1"/>
</dbReference>
<comment type="caution">
    <text evidence="4">The sequence shown here is derived from an EMBL/GenBank/DDBJ whole genome shotgun (WGS) entry which is preliminary data.</text>
</comment>
<protein>
    <submittedName>
        <fullName evidence="4">Helix-turn-helix domain-containing protein</fullName>
    </submittedName>
</protein>
<dbReference type="Gene3D" id="1.10.10.60">
    <property type="entry name" value="Homeodomain-like"/>
    <property type="match status" value="1"/>
</dbReference>
<evidence type="ECO:0000313" key="4">
    <source>
        <dbReference type="EMBL" id="RQP26372.1"/>
    </source>
</evidence>
<dbReference type="InterPro" id="IPR002818">
    <property type="entry name" value="DJ-1/PfpI"/>
</dbReference>
<reference evidence="4 5" key="2">
    <citation type="submission" date="2018-12" db="EMBL/GenBank/DDBJ databases">
        <title>Rhizobacter gummiphilus sp. nov., a rubber-degrading bacterium isolated from the soil of a botanical garden in Japan.</title>
        <authorList>
            <person name="Shunsuke S.S."/>
        </authorList>
    </citation>
    <scope>NUCLEOTIDE SEQUENCE [LARGE SCALE GENOMIC DNA]</scope>
    <source>
        <strain evidence="4 5">S-16</strain>
    </source>
</reference>
<evidence type="ECO:0000259" key="3">
    <source>
        <dbReference type="PROSITE" id="PS01124"/>
    </source>
</evidence>
<dbReference type="PANTHER" id="PTHR43130">
    <property type="entry name" value="ARAC-FAMILY TRANSCRIPTIONAL REGULATOR"/>
    <property type="match status" value="1"/>
</dbReference>
<keyword evidence="2" id="KW-0804">Transcription</keyword>
<dbReference type="GO" id="GO:0043565">
    <property type="term" value="F:sequence-specific DNA binding"/>
    <property type="evidence" value="ECO:0007669"/>
    <property type="project" value="InterPro"/>
</dbReference>
<dbReference type="InterPro" id="IPR018060">
    <property type="entry name" value="HTH_AraC"/>
</dbReference>
<feature type="domain" description="HTH araC/xylS-type" evidence="3">
    <location>
        <begin position="235"/>
        <end position="332"/>
    </location>
</feature>
<dbReference type="SUPFAM" id="SSF52317">
    <property type="entry name" value="Class I glutamine amidotransferase-like"/>
    <property type="match status" value="1"/>
</dbReference>
<evidence type="ECO:0000313" key="5">
    <source>
        <dbReference type="Proteomes" id="UP000267464"/>
    </source>
</evidence>
<organism evidence="4 5">
    <name type="scientific">Piscinibacter terrae</name>
    <dbReference type="NCBI Taxonomy" id="2496871"/>
    <lineage>
        <taxon>Bacteria</taxon>
        <taxon>Pseudomonadati</taxon>
        <taxon>Pseudomonadota</taxon>
        <taxon>Betaproteobacteria</taxon>
        <taxon>Burkholderiales</taxon>
        <taxon>Sphaerotilaceae</taxon>
        <taxon>Piscinibacter</taxon>
    </lineage>
</organism>
<dbReference type="InterPro" id="IPR009057">
    <property type="entry name" value="Homeodomain-like_sf"/>
</dbReference>
<dbReference type="AlphaFoldDB" id="A0A3N7J6D7"/>
<dbReference type="SMART" id="SM00342">
    <property type="entry name" value="HTH_ARAC"/>
    <property type="match status" value="1"/>
</dbReference>
<name>A0A3N7J6D7_9BURK</name>
<dbReference type="EMBL" id="QUSW01000001">
    <property type="protein sequence ID" value="RQP26372.1"/>
    <property type="molecule type" value="Genomic_DNA"/>
</dbReference>
<dbReference type="PANTHER" id="PTHR43130:SF3">
    <property type="entry name" value="HTH-TYPE TRANSCRIPTIONAL REGULATOR RV1931C"/>
    <property type="match status" value="1"/>
</dbReference>
<dbReference type="Gene3D" id="3.40.50.880">
    <property type="match status" value="1"/>
</dbReference>
<dbReference type="RefSeq" id="WP_124539052.1">
    <property type="nucleotide sequence ID" value="NZ_QUSW01000001.1"/>
</dbReference>
<dbReference type="Proteomes" id="UP000267464">
    <property type="component" value="Unassembled WGS sequence"/>
</dbReference>